<reference evidence="2" key="1">
    <citation type="submission" date="2017-02" db="UniProtKB">
        <authorList>
            <consortium name="WormBaseParasite"/>
        </authorList>
    </citation>
    <scope>IDENTIFICATION</scope>
</reference>
<keyword evidence="1" id="KW-1185">Reference proteome</keyword>
<evidence type="ECO:0000313" key="1">
    <source>
        <dbReference type="Proteomes" id="UP000036681"/>
    </source>
</evidence>
<name>A0A0M3IG62_ASCLU</name>
<evidence type="ECO:0000313" key="2">
    <source>
        <dbReference type="WBParaSite" id="ALUE_0001725801-mRNA-1"/>
    </source>
</evidence>
<dbReference type="WBParaSite" id="ALUE_0001725801-mRNA-1">
    <property type="protein sequence ID" value="ALUE_0001725801-mRNA-1"/>
    <property type="gene ID" value="ALUE_0001725801"/>
</dbReference>
<dbReference type="Proteomes" id="UP000036681">
    <property type="component" value="Unplaced"/>
</dbReference>
<protein>
    <submittedName>
        <fullName evidence="2">Uncharacterized protein</fullName>
    </submittedName>
</protein>
<sequence length="33" mass="4162">MYLFNSKRFSRWTEDSLCNRWTKRFPCLGMSNW</sequence>
<dbReference type="AlphaFoldDB" id="A0A0M3IG62"/>
<organism evidence="1 2">
    <name type="scientific">Ascaris lumbricoides</name>
    <name type="common">Giant roundworm</name>
    <dbReference type="NCBI Taxonomy" id="6252"/>
    <lineage>
        <taxon>Eukaryota</taxon>
        <taxon>Metazoa</taxon>
        <taxon>Ecdysozoa</taxon>
        <taxon>Nematoda</taxon>
        <taxon>Chromadorea</taxon>
        <taxon>Rhabditida</taxon>
        <taxon>Spirurina</taxon>
        <taxon>Ascaridomorpha</taxon>
        <taxon>Ascaridoidea</taxon>
        <taxon>Ascarididae</taxon>
        <taxon>Ascaris</taxon>
    </lineage>
</organism>
<proteinExistence type="predicted"/>
<accession>A0A0M3IG62</accession>